<evidence type="ECO:0000313" key="1">
    <source>
        <dbReference type="EMBL" id="EEX69744.1"/>
    </source>
</evidence>
<gene>
    <name evidence="1" type="ORF">MITSMUL_03794</name>
</gene>
<protein>
    <submittedName>
        <fullName evidence="1">Uncharacterized protein</fullName>
    </submittedName>
</protein>
<organism evidence="1 2">
    <name type="scientific">Mitsuokella multacida DSM 20544</name>
    <dbReference type="NCBI Taxonomy" id="500635"/>
    <lineage>
        <taxon>Bacteria</taxon>
        <taxon>Bacillati</taxon>
        <taxon>Bacillota</taxon>
        <taxon>Negativicutes</taxon>
        <taxon>Selenomonadales</taxon>
        <taxon>Selenomonadaceae</taxon>
        <taxon>Mitsuokella</taxon>
    </lineage>
</organism>
<keyword evidence="2" id="KW-1185">Reference proteome</keyword>
<dbReference type="Proteomes" id="UP000003671">
    <property type="component" value="Unassembled WGS sequence"/>
</dbReference>
<dbReference type="EMBL" id="ABWK02000009">
    <property type="protein sequence ID" value="EEX69744.1"/>
    <property type="molecule type" value="Genomic_DNA"/>
</dbReference>
<name>C9KKU4_9FIRM</name>
<dbReference type="AlphaFoldDB" id="C9KKU4"/>
<evidence type="ECO:0000313" key="2">
    <source>
        <dbReference type="Proteomes" id="UP000003671"/>
    </source>
</evidence>
<comment type="caution">
    <text evidence="1">The sequence shown here is derived from an EMBL/GenBank/DDBJ whole genome shotgun (WGS) entry which is preliminary data.</text>
</comment>
<dbReference type="HOGENOM" id="CLU_3254139_0_0_9"/>
<dbReference type="STRING" id="500635.MITSMUL_03794"/>
<proteinExistence type="predicted"/>
<reference evidence="1" key="1">
    <citation type="submission" date="2009-09" db="EMBL/GenBank/DDBJ databases">
        <authorList>
            <person name="Weinstock G."/>
            <person name="Sodergren E."/>
            <person name="Clifton S."/>
            <person name="Fulton L."/>
            <person name="Fulton B."/>
            <person name="Courtney L."/>
            <person name="Fronick C."/>
            <person name="Harrison M."/>
            <person name="Strong C."/>
            <person name="Farmer C."/>
            <person name="Delahaunty K."/>
            <person name="Markovic C."/>
            <person name="Hall O."/>
            <person name="Minx P."/>
            <person name="Tomlinson C."/>
            <person name="Mitreva M."/>
            <person name="Nelson J."/>
            <person name="Hou S."/>
            <person name="Wollam A."/>
            <person name="Pepin K.H."/>
            <person name="Johnson M."/>
            <person name="Bhonagiri V."/>
            <person name="Nash W.E."/>
            <person name="Warren W."/>
            <person name="Chinwalla A."/>
            <person name="Mardis E.R."/>
            <person name="Wilson R.K."/>
        </authorList>
    </citation>
    <scope>NUCLEOTIDE SEQUENCE [LARGE SCALE GENOMIC DNA]</scope>
    <source>
        <strain evidence="1">DSM 20544</strain>
    </source>
</reference>
<accession>C9KKU4</accession>
<sequence>MLEVTRNLNKKMKNPAYISYALVEASLYANINKINTALCSNF</sequence>